<dbReference type="OrthoDB" id="10264956at2759"/>
<keyword evidence="5" id="KW-0378">Hydrolase</keyword>
<dbReference type="PIRSF" id="PIRSF028973">
    <property type="entry name" value="Scavenger_mRNA_decap_enz"/>
    <property type="match status" value="1"/>
</dbReference>
<dbReference type="GO" id="GO:0000932">
    <property type="term" value="C:P-body"/>
    <property type="evidence" value="ECO:0007669"/>
    <property type="project" value="TreeGrafter"/>
</dbReference>
<reference evidence="8" key="1">
    <citation type="submission" date="2019-05" db="EMBL/GenBank/DDBJ databases">
        <title>Annotation for the trematode Fasciolopsis buski.</title>
        <authorList>
            <person name="Choi Y.-J."/>
        </authorList>
    </citation>
    <scope>NUCLEOTIDE SEQUENCE</scope>
    <source>
        <strain evidence="8">HT</strain>
        <tissue evidence="8">Whole worm</tissue>
    </source>
</reference>
<dbReference type="Gene3D" id="3.30.200.40">
    <property type="entry name" value="Scavenger mRNA decapping enzyme, N-terminal domain"/>
    <property type="match status" value="1"/>
</dbReference>
<name>A0A8E0RMD1_9TREM</name>
<evidence type="ECO:0000256" key="7">
    <source>
        <dbReference type="SAM" id="MobiDB-lite"/>
    </source>
</evidence>
<gene>
    <name evidence="8" type="ORF">FBUS_10770</name>
</gene>
<organism evidence="8 9">
    <name type="scientific">Fasciolopsis buskii</name>
    <dbReference type="NCBI Taxonomy" id="27845"/>
    <lineage>
        <taxon>Eukaryota</taxon>
        <taxon>Metazoa</taxon>
        <taxon>Spiralia</taxon>
        <taxon>Lophotrochozoa</taxon>
        <taxon>Platyhelminthes</taxon>
        <taxon>Trematoda</taxon>
        <taxon>Digenea</taxon>
        <taxon>Plagiorchiida</taxon>
        <taxon>Echinostomata</taxon>
        <taxon>Echinostomatoidea</taxon>
        <taxon>Fasciolidae</taxon>
        <taxon>Fasciolopsis</taxon>
    </lineage>
</organism>
<dbReference type="Gene3D" id="3.30.428.10">
    <property type="entry name" value="HIT-like"/>
    <property type="match status" value="1"/>
</dbReference>
<dbReference type="Pfam" id="PF11969">
    <property type="entry name" value="DcpS_C"/>
    <property type="match status" value="1"/>
</dbReference>
<dbReference type="GO" id="GO:0000340">
    <property type="term" value="F:RNA 7-methylguanosine cap binding"/>
    <property type="evidence" value="ECO:0007669"/>
    <property type="project" value="UniProtKB-UniRule"/>
</dbReference>
<dbReference type="SUPFAM" id="SSF54197">
    <property type="entry name" value="HIT-like"/>
    <property type="match status" value="1"/>
</dbReference>
<dbReference type="InterPro" id="IPR036265">
    <property type="entry name" value="HIT-like_sf"/>
</dbReference>
<dbReference type="EC" id="3.6.1.59" evidence="2 5"/>
<dbReference type="Pfam" id="PF05652">
    <property type="entry name" value="DcpS"/>
    <property type="match status" value="1"/>
</dbReference>
<comment type="catalytic activity">
    <reaction evidence="4 5">
        <text>a 5'-end (N(7)-methyl 5'-triphosphoguanosine)-ribonucleoside in mRNA + H2O = N(7)-methyl-GMP + a 5'-end diphospho-ribonucleoside in mRNA + 2 H(+)</text>
        <dbReference type="Rhea" id="RHEA:65388"/>
        <dbReference type="Rhea" id="RHEA-COMP:17165"/>
        <dbReference type="Rhea" id="RHEA-COMP:17167"/>
        <dbReference type="ChEBI" id="CHEBI:15377"/>
        <dbReference type="ChEBI" id="CHEBI:15378"/>
        <dbReference type="ChEBI" id="CHEBI:58285"/>
        <dbReference type="ChEBI" id="CHEBI:156461"/>
        <dbReference type="ChEBI" id="CHEBI:167616"/>
        <dbReference type="EC" id="3.6.1.59"/>
    </reaction>
</comment>
<evidence type="ECO:0000256" key="3">
    <source>
        <dbReference type="ARBA" id="ARBA00015636"/>
    </source>
</evidence>
<dbReference type="PANTHER" id="PTHR12978">
    <property type="entry name" value="HISTIDINE TRIAD HIT PROTEIN MEMBER"/>
    <property type="match status" value="1"/>
</dbReference>
<sequence>MSAPKRPSERNSVDRSLCEGDSFTTPAKRHHSETSNAVEEEVVARFRPQNMHLVSVLFCDSFAKRIALHTRLNGAPEKDAIVVLEKSPFPKEPHELIRDRIICAQPAAEQGTNNGCTRDSSDEEGLWDAKLLLANDVYYRLYVTRGLGLVNGINMTVIYPAEQHHFKKYLSPGCRLYEETPEIYRLIIVPFLSQQPYDLSWVGNILSGEAETDRVIFSDKDPEQGFTLVLDYRWSGQHLNDLHCLGIVQRSDLTCLRDLRAAHIPLLRRMLRESRTLLSKKYTITEDNRPKQQLDEDQIVAYFHYPPTFYHLHMHFIHVNSYVNSSIRAGRAHVAEEVLRNLELESEYYSKRVMTIFLHENSSMFEAVRSAAESSTDITT</sequence>
<dbReference type="EMBL" id="LUCM01009119">
    <property type="protein sequence ID" value="KAA0187420.1"/>
    <property type="molecule type" value="Genomic_DNA"/>
</dbReference>
<dbReference type="InterPro" id="IPR011145">
    <property type="entry name" value="Scavenger_mRNA_decap_enz_N"/>
</dbReference>
<feature type="region of interest" description="Disordered" evidence="7">
    <location>
        <begin position="1"/>
        <end position="36"/>
    </location>
</feature>
<feature type="compositionally biased region" description="Basic and acidic residues" evidence="7">
    <location>
        <begin position="1"/>
        <end position="18"/>
    </location>
</feature>
<evidence type="ECO:0000256" key="2">
    <source>
        <dbReference type="ARBA" id="ARBA00012520"/>
    </source>
</evidence>
<dbReference type="Proteomes" id="UP000728185">
    <property type="component" value="Unassembled WGS sequence"/>
</dbReference>
<dbReference type="GO" id="GO:0005634">
    <property type="term" value="C:nucleus"/>
    <property type="evidence" value="ECO:0007669"/>
    <property type="project" value="UniProtKB-SubCell"/>
</dbReference>
<comment type="function">
    <text evidence="5">Decapping scavenger enzyme that catalyzes the cleavage of a residual cap structure following the degradation of mRNAs by the 3'-&gt;5' exosome-mediated mRNA decay pathway.</text>
</comment>
<dbReference type="GO" id="GO:0000290">
    <property type="term" value="P:deadenylation-dependent decapping of nuclear-transcribed mRNA"/>
    <property type="evidence" value="ECO:0007669"/>
    <property type="project" value="UniProtKB-UniRule"/>
</dbReference>
<evidence type="ECO:0000256" key="5">
    <source>
        <dbReference type="PIRNR" id="PIRNR028973"/>
    </source>
</evidence>
<evidence type="ECO:0000256" key="4">
    <source>
        <dbReference type="ARBA" id="ARBA00048222"/>
    </source>
</evidence>
<keyword evidence="5" id="KW-0507">mRNA processing</keyword>
<dbReference type="SUPFAM" id="SSF102860">
    <property type="entry name" value="mRNA decapping enzyme DcpS N-terminal domain"/>
    <property type="match status" value="1"/>
</dbReference>
<keyword evidence="5" id="KW-0539">Nucleus</keyword>
<dbReference type="InterPro" id="IPR008594">
    <property type="entry name" value="DcpS/DCS2"/>
</dbReference>
<dbReference type="AlphaFoldDB" id="A0A8E0RMD1"/>
<comment type="similarity">
    <text evidence="1 5">Belongs to the HIT family.</text>
</comment>
<proteinExistence type="inferred from homology"/>
<evidence type="ECO:0000313" key="8">
    <source>
        <dbReference type="EMBL" id="KAA0187420.1"/>
    </source>
</evidence>
<evidence type="ECO:0000256" key="6">
    <source>
        <dbReference type="PIRSR" id="PIRSR028973-1"/>
    </source>
</evidence>
<comment type="caution">
    <text evidence="8">The sequence shown here is derived from an EMBL/GenBank/DDBJ whole genome shotgun (WGS) entry which is preliminary data.</text>
</comment>
<dbReference type="PANTHER" id="PTHR12978:SF0">
    <property type="entry name" value="M7GPPPX DIPHOSPHATASE"/>
    <property type="match status" value="1"/>
</dbReference>
<evidence type="ECO:0000313" key="9">
    <source>
        <dbReference type="Proteomes" id="UP000728185"/>
    </source>
</evidence>
<keyword evidence="9" id="KW-1185">Reference proteome</keyword>
<accession>A0A8E0RMD1</accession>
<comment type="subcellular location">
    <subcellularLocation>
        <location evidence="5">Nucleus</location>
    </subcellularLocation>
</comment>
<dbReference type="GO" id="GO:0006397">
    <property type="term" value="P:mRNA processing"/>
    <property type="evidence" value="ECO:0007669"/>
    <property type="project" value="UniProtKB-KW"/>
</dbReference>
<feature type="active site" description="Nucleophile" evidence="6">
    <location>
        <position position="313"/>
    </location>
</feature>
<protein>
    <recommendedName>
        <fullName evidence="3 5">m7GpppX diphosphatase</fullName>
        <ecNumber evidence="2 5">3.6.1.59</ecNumber>
    </recommendedName>
</protein>
<dbReference type="GO" id="GO:0140932">
    <property type="term" value="F:5'-(N(7)-methyl 5'-triphosphoguanosine)-[mRNA] diphosphatase activity"/>
    <property type="evidence" value="ECO:0007669"/>
    <property type="project" value="UniProtKB-EC"/>
</dbReference>
<evidence type="ECO:0000256" key="1">
    <source>
        <dbReference type="ARBA" id="ARBA00010208"/>
    </source>
</evidence>